<dbReference type="InterPro" id="IPR033124">
    <property type="entry name" value="Ser_caboxypep_his_AS"/>
</dbReference>
<dbReference type="Gene3D" id="3.40.50.1820">
    <property type="entry name" value="alpha/beta hydrolase"/>
    <property type="match status" value="1"/>
</dbReference>
<dbReference type="InterPro" id="IPR029058">
    <property type="entry name" value="AB_hydrolase_fold"/>
</dbReference>
<dbReference type="InterPro" id="IPR001563">
    <property type="entry name" value="Peptidase_S10"/>
</dbReference>
<comment type="similarity">
    <text evidence="2 8">Belongs to the peptidase S10 family.</text>
</comment>
<comment type="subcellular location">
    <subcellularLocation>
        <location evidence="1">Secreted</location>
    </subcellularLocation>
</comment>
<dbReference type="PANTHER" id="PTHR11802:SF399">
    <property type="entry name" value="CARBOXYPEPTIDASE"/>
    <property type="match status" value="1"/>
</dbReference>
<dbReference type="Gene3D" id="6.10.250.940">
    <property type="match status" value="1"/>
</dbReference>
<evidence type="ECO:0000313" key="9">
    <source>
        <dbReference type="Proteomes" id="UP001652623"/>
    </source>
</evidence>
<evidence type="ECO:0000256" key="8">
    <source>
        <dbReference type="RuleBase" id="RU361156"/>
    </source>
</evidence>
<dbReference type="Gene3D" id="3.40.50.11320">
    <property type="match status" value="1"/>
</dbReference>
<feature type="chain" id="PRO_5028518535" description="Carboxypeptidase" evidence="8">
    <location>
        <begin position="24"/>
        <end position="506"/>
    </location>
</feature>
<evidence type="ECO:0000313" key="10">
    <source>
        <dbReference type="RefSeq" id="XP_015897955.1"/>
    </source>
</evidence>
<keyword evidence="7" id="KW-0325">Glycoprotein</keyword>
<evidence type="ECO:0000256" key="2">
    <source>
        <dbReference type="ARBA" id="ARBA00009431"/>
    </source>
</evidence>
<sequence length="506" mass="57238">MSTLMWVRTLYLTLTLTQLSVDSFPVSDKIVSLPGQPMVSFQQFSGYVTVDEKQQRSLFYYFVEAENDLRHSKPLVLWLNGGPGCSSVGAGAFIEHGPFKPNAGDSLFENDYSWNKEANMLYLESPAGVGFSYSTNKSFYTTLNDAITAQDSLTFLQRWFTKFPEYKNRHFFIAGESYAGHYVPQLAQLIVNSKEKFNLKGIALGNPSLEFNIDLNSEDEYNWNHGVISDSSYELLTKVCNSSRFRRELTTAGPLSEECIRVFTQVLQEQTQYRNDLEYFVTGDVCLSSSVSDDDYNDQALNKSLYPALSMPNLDHLLPPSLKLQLEKAHHHHLNLHGHDDQQQVTHKYQKSDACAQQEVAKYLNRKDVHKAFHAQLFGVKQWNLCNRDVQYVVDQELPTILVVGSLVRSGIRVLVYSGDQDAVIPFFGTRRLVNRLAKDLGLETTDPYRAWFESKQIGGWTQVYGNNILSFATIRGASHTAPAAQPERSLLLFKSFLAGKSLPKA</sequence>
<keyword evidence="6 8" id="KW-0378">Hydrolase</keyword>
<dbReference type="Proteomes" id="UP001652623">
    <property type="component" value="Chromosome 11"/>
</dbReference>
<dbReference type="KEGG" id="zju:107431528"/>
<dbReference type="SMR" id="A0A6P4ANS7"/>
<evidence type="ECO:0000256" key="5">
    <source>
        <dbReference type="ARBA" id="ARBA00022670"/>
    </source>
</evidence>
<dbReference type="GO" id="GO:0004185">
    <property type="term" value="F:serine-type carboxypeptidase activity"/>
    <property type="evidence" value="ECO:0007669"/>
    <property type="project" value="UniProtKB-UniRule"/>
</dbReference>
<dbReference type="PRINTS" id="PR00724">
    <property type="entry name" value="CRBOXYPTASEC"/>
</dbReference>
<evidence type="ECO:0000256" key="6">
    <source>
        <dbReference type="ARBA" id="ARBA00022801"/>
    </source>
</evidence>
<evidence type="ECO:0000256" key="1">
    <source>
        <dbReference type="ARBA" id="ARBA00004613"/>
    </source>
</evidence>
<dbReference type="Pfam" id="PF00450">
    <property type="entry name" value="Peptidase_S10"/>
    <property type="match status" value="1"/>
</dbReference>
<dbReference type="InParanoid" id="A0A6P4ANS7"/>
<keyword evidence="3" id="KW-0964">Secreted</keyword>
<keyword evidence="4 8" id="KW-0121">Carboxypeptidase</keyword>
<reference evidence="10" key="1">
    <citation type="submission" date="2025-08" db="UniProtKB">
        <authorList>
            <consortium name="RefSeq"/>
        </authorList>
    </citation>
    <scope>IDENTIFICATION</scope>
    <source>
        <tissue evidence="10">Seedling</tissue>
    </source>
</reference>
<dbReference type="FunFam" id="3.40.50.11320:FF:000004">
    <property type="entry name" value="Carboxypeptidase"/>
    <property type="match status" value="1"/>
</dbReference>
<dbReference type="AlphaFoldDB" id="A0A6P4ANS7"/>
<name>A0A6P4ANS7_ZIZJJ</name>
<keyword evidence="5 8" id="KW-0645">Protease</keyword>
<evidence type="ECO:0000256" key="7">
    <source>
        <dbReference type="ARBA" id="ARBA00023180"/>
    </source>
</evidence>
<organism evidence="9 10">
    <name type="scientific">Ziziphus jujuba</name>
    <name type="common">Chinese jujube</name>
    <name type="synonym">Ziziphus sativa</name>
    <dbReference type="NCBI Taxonomy" id="326968"/>
    <lineage>
        <taxon>Eukaryota</taxon>
        <taxon>Viridiplantae</taxon>
        <taxon>Streptophyta</taxon>
        <taxon>Embryophyta</taxon>
        <taxon>Tracheophyta</taxon>
        <taxon>Spermatophyta</taxon>
        <taxon>Magnoliopsida</taxon>
        <taxon>eudicotyledons</taxon>
        <taxon>Gunneridae</taxon>
        <taxon>Pentapetalae</taxon>
        <taxon>rosids</taxon>
        <taxon>fabids</taxon>
        <taxon>Rosales</taxon>
        <taxon>Rhamnaceae</taxon>
        <taxon>Paliureae</taxon>
        <taxon>Ziziphus</taxon>
    </lineage>
</organism>
<dbReference type="GO" id="GO:0006508">
    <property type="term" value="P:proteolysis"/>
    <property type="evidence" value="ECO:0007669"/>
    <property type="project" value="UniProtKB-KW"/>
</dbReference>
<evidence type="ECO:0000256" key="4">
    <source>
        <dbReference type="ARBA" id="ARBA00022645"/>
    </source>
</evidence>
<keyword evidence="8" id="KW-0732">Signal</keyword>
<dbReference type="GO" id="GO:0005773">
    <property type="term" value="C:vacuole"/>
    <property type="evidence" value="ECO:0007669"/>
    <property type="project" value="TreeGrafter"/>
</dbReference>
<dbReference type="PROSITE" id="PS00560">
    <property type="entry name" value="CARBOXYPEPT_SER_HIS"/>
    <property type="match status" value="1"/>
</dbReference>
<dbReference type="SUPFAM" id="SSF53474">
    <property type="entry name" value="alpha/beta-Hydrolases"/>
    <property type="match status" value="1"/>
</dbReference>
<dbReference type="RefSeq" id="XP_015897955.1">
    <property type="nucleotide sequence ID" value="XM_016042469.4"/>
</dbReference>
<gene>
    <name evidence="10" type="primary">LOC107431528</name>
</gene>
<proteinExistence type="inferred from homology"/>
<feature type="signal peptide" evidence="8">
    <location>
        <begin position="1"/>
        <end position="23"/>
    </location>
</feature>
<dbReference type="GO" id="GO:0005576">
    <property type="term" value="C:extracellular region"/>
    <property type="evidence" value="ECO:0007669"/>
    <property type="project" value="UniProtKB-SubCell"/>
</dbReference>
<protein>
    <recommendedName>
        <fullName evidence="8">Carboxypeptidase</fullName>
        <ecNumber evidence="8">3.4.16.-</ecNumber>
    </recommendedName>
</protein>
<accession>A0A6P4ANS7</accession>
<keyword evidence="9" id="KW-1185">Reference proteome</keyword>
<dbReference type="PROSITE" id="PS00131">
    <property type="entry name" value="CARBOXYPEPT_SER_SER"/>
    <property type="match status" value="1"/>
</dbReference>
<dbReference type="InterPro" id="IPR018202">
    <property type="entry name" value="Ser_caboxypep_ser_AS"/>
</dbReference>
<dbReference type="EC" id="3.4.16.-" evidence="8"/>
<dbReference type="GeneID" id="107431528"/>
<dbReference type="PANTHER" id="PTHR11802">
    <property type="entry name" value="SERINE PROTEASE FAMILY S10 SERINE CARBOXYPEPTIDASE"/>
    <property type="match status" value="1"/>
</dbReference>
<evidence type="ECO:0000256" key="3">
    <source>
        <dbReference type="ARBA" id="ARBA00022525"/>
    </source>
</evidence>